<dbReference type="WBParaSite" id="TTAC_0000876201-mRNA-1">
    <property type="protein sequence ID" value="TTAC_0000876201-mRNA-1"/>
    <property type="gene ID" value="TTAC_0000876201"/>
</dbReference>
<dbReference type="OrthoDB" id="4769at2759"/>
<proteinExistence type="inferred from homology"/>
<evidence type="ECO:0000256" key="3">
    <source>
        <dbReference type="ARBA" id="ARBA00010600"/>
    </source>
</evidence>
<comment type="subcellular location">
    <subcellularLocation>
        <location evidence="1">Endoplasmic reticulum membrane</location>
        <topology evidence="1">Multi-pass membrane protein</topology>
    </subcellularLocation>
</comment>
<comment type="pathway">
    <text evidence="2">Protein modification; protein glycosylation.</text>
</comment>
<comment type="similarity">
    <text evidence="3 14">Belongs to the ALG10 glucosyltransferase family.</text>
</comment>
<evidence type="ECO:0000256" key="7">
    <source>
        <dbReference type="ARBA" id="ARBA00022679"/>
    </source>
</evidence>
<name>A0A0R3X5L0_HYDTA</name>
<dbReference type="AlphaFoldDB" id="A0A0R3X5L0"/>
<comment type="caution">
    <text evidence="14">Lacks conserved residue(s) required for the propagation of feature annotation.</text>
</comment>
<evidence type="ECO:0000256" key="14">
    <source>
        <dbReference type="PIRNR" id="PIRNR028810"/>
    </source>
</evidence>
<keyword evidence="10 14" id="KW-1133">Transmembrane helix</keyword>
<organism evidence="17">
    <name type="scientific">Hydatigena taeniaeformis</name>
    <name type="common">Feline tapeworm</name>
    <name type="synonym">Taenia taeniaeformis</name>
    <dbReference type="NCBI Taxonomy" id="6205"/>
    <lineage>
        <taxon>Eukaryota</taxon>
        <taxon>Metazoa</taxon>
        <taxon>Spiralia</taxon>
        <taxon>Lophotrochozoa</taxon>
        <taxon>Platyhelminthes</taxon>
        <taxon>Cestoda</taxon>
        <taxon>Eucestoda</taxon>
        <taxon>Cyclophyllidea</taxon>
        <taxon>Taeniidae</taxon>
        <taxon>Hydatigera</taxon>
    </lineage>
</organism>
<evidence type="ECO:0000256" key="1">
    <source>
        <dbReference type="ARBA" id="ARBA00004477"/>
    </source>
</evidence>
<dbReference type="GO" id="GO:0006488">
    <property type="term" value="P:dolichol-linked oligosaccharide biosynthetic process"/>
    <property type="evidence" value="ECO:0007669"/>
    <property type="project" value="UniProtKB-UniRule"/>
</dbReference>
<comment type="catalytic activity">
    <reaction evidence="13">
        <text>an alpha-D-Glc-(1-&gt;3)-alpha-D-Glc-(1-&gt;3)-alpha-D-Man-(1-&gt;2)-alpha-D-Man-(1-&gt;2)-alpha-D-Man-(1-&gt;3)-[alpha-D-Man-(1-&gt;2)-alpha-D-Man-(1-&gt;3)-[alpha-D-Man-(1-&gt;2)-alpha-D-Man-(1-&gt;6)]-alpha-D-Man-(1-&gt;6)]-beta-D-Man-(1-&gt;4)-beta-D-GlcNAc-(1-&gt;4)-alpha-D-GlcNAc-diphospho-di-trans,poly-cis-dolichol + a di-trans,poly-cis-dolichyl beta-D-glucosyl phosphate = a alpha-D-Glc-(1-&gt;2)-alpha-D-Glc-(1-&gt;3)-alpha-D-Glc-(1-&gt;3)-alpha-D-Man-(1-&gt;2)-alpha-D-Man-(1-&gt;2)-alpha-D-Man-(1-&gt;3)-[alpha-D-Man-(1-&gt;2)-alpha-D-Man-(1-&gt;3)-[alpha-D-Man-(1-&gt;2)-alpha-D-Man-(1-&gt;6)]-alpha-D-Man-(1-&gt;6)]-beta-D-Man-(1-&gt;4)-beta-D-GlcNAc-(1-&gt;4)-alpha-D-GlcNAc-diphospho-di-trans,poly-cis-dolichol + a di-trans,poly-cis-dolichyl phosphate + H(+)</text>
        <dbReference type="Rhea" id="RHEA:29543"/>
        <dbReference type="Rhea" id="RHEA-COMP:19498"/>
        <dbReference type="Rhea" id="RHEA-COMP:19502"/>
        <dbReference type="Rhea" id="RHEA-COMP:19512"/>
        <dbReference type="Rhea" id="RHEA-COMP:19522"/>
        <dbReference type="ChEBI" id="CHEBI:15378"/>
        <dbReference type="ChEBI" id="CHEBI:57525"/>
        <dbReference type="ChEBI" id="CHEBI:57683"/>
        <dbReference type="ChEBI" id="CHEBI:132522"/>
        <dbReference type="ChEBI" id="CHEBI:132523"/>
        <dbReference type="EC" id="2.4.1.256"/>
    </reaction>
    <physiologicalReaction direction="left-to-right" evidence="13">
        <dbReference type="Rhea" id="RHEA:29544"/>
    </physiologicalReaction>
</comment>
<feature type="transmembrane region" description="Helical" evidence="14">
    <location>
        <begin position="218"/>
        <end position="236"/>
    </location>
</feature>
<comment type="function">
    <text evidence="12">Dol-P-Glc:Glc(2)Man(9)GlcNAc(2)-PP-Dol alpha-1,2-glucosyltransferase that operates in the biosynthetic pathway of dolichol-linked oligosaccharides, the glycan precursors employed in protein asparagine (N)-glycosylation. The assembly of dolichol-linked oligosaccharides begins on the cytosolic side of the endoplasmic reticulum membrane and finishes in its lumen. The sequential addition of sugars to dolichol pyrophosphate produces dolichol-linked oligosaccharides containing fourteen sugars, including two GlcNAcs, nine mannoses and three glucoses. Once assembled, the oligosaccharide is transferred from the lipid to nascent proteins by oligosaccharyltransferases. In the lumen of the endoplasmic reticulum, adds the third and last glucose residue from dolichyl phosphate glucose (Dol-P-Glc) onto the lipid-linked oligosaccharide intermediate Glc(2)Man(9)GlcNAc(2)-PP-Dol to produce Glc(3)Man(9)GlcNAc(2)-PP-Dol.</text>
</comment>
<dbReference type="STRING" id="6205.A0A0R3X5L0"/>
<dbReference type="GO" id="GO:0005789">
    <property type="term" value="C:endoplasmic reticulum membrane"/>
    <property type="evidence" value="ECO:0007669"/>
    <property type="project" value="UniProtKB-SubCell"/>
</dbReference>
<dbReference type="Proteomes" id="UP000274429">
    <property type="component" value="Unassembled WGS sequence"/>
</dbReference>
<feature type="transmembrane region" description="Helical" evidence="14">
    <location>
        <begin position="65"/>
        <end position="85"/>
    </location>
</feature>
<dbReference type="InterPro" id="IPR016900">
    <property type="entry name" value="Alg10"/>
</dbReference>
<keyword evidence="11 14" id="KW-0472">Membrane</keyword>
<feature type="transmembrane region" description="Helical" evidence="14">
    <location>
        <begin position="257"/>
        <end position="277"/>
    </location>
</feature>
<evidence type="ECO:0000256" key="8">
    <source>
        <dbReference type="ARBA" id="ARBA00022692"/>
    </source>
</evidence>
<evidence type="ECO:0000256" key="2">
    <source>
        <dbReference type="ARBA" id="ARBA00004922"/>
    </source>
</evidence>
<evidence type="ECO:0000256" key="11">
    <source>
        <dbReference type="ARBA" id="ARBA00023136"/>
    </source>
</evidence>
<evidence type="ECO:0000256" key="6">
    <source>
        <dbReference type="ARBA" id="ARBA00022676"/>
    </source>
</evidence>
<evidence type="ECO:0000313" key="16">
    <source>
        <dbReference type="Proteomes" id="UP000274429"/>
    </source>
</evidence>
<evidence type="ECO:0000256" key="10">
    <source>
        <dbReference type="ARBA" id="ARBA00022989"/>
    </source>
</evidence>
<keyword evidence="8 14" id="KW-0812">Transmembrane</keyword>
<evidence type="ECO:0000256" key="4">
    <source>
        <dbReference type="ARBA" id="ARBA00011967"/>
    </source>
</evidence>
<keyword evidence="9" id="KW-0256">Endoplasmic reticulum</keyword>
<accession>A0A0R3X5L0</accession>
<evidence type="ECO:0000256" key="5">
    <source>
        <dbReference type="ARBA" id="ARBA00018512"/>
    </source>
</evidence>
<feature type="transmembrane region" description="Helical" evidence="14">
    <location>
        <begin position="361"/>
        <end position="381"/>
    </location>
</feature>
<feature type="transmembrane region" description="Helical" evidence="14">
    <location>
        <begin position="124"/>
        <end position="142"/>
    </location>
</feature>
<dbReference type="PANTHER" id="PTHR12989">
    <property type="entry name" value="ALPHA-1,2-GLUCOSYLTRANSFERASE ALG10"/>
    <property type="match status" value="1"/>
</dbReference>
<evidence type="ECO:0000313" key="15">
    <source>
        <dbReference type="EMBL" id="VDM33387.1"/>
    </source>
</evidence>
<dbReference type="Pfam" id="PF04922">
    <property type="entry name" value="DIE2_ALG10"/>
    <property type="match status" value="1"/>
</dbReference>
<evidence type="ECO:0000256" key="12">
    <source>
        <dbReference type="ARBA" id="ARBA00044727"/>
    </source>
</evidence>
<feature type="transmembrane region" description="Helical" evidence="14">
    <location>
        <begin position="97"/>
        <end position="118"/>
    </location>
</feature>
<reference evidence="17" key="1">
    <citation type="submission" date="2017-02" db="UniProtKB">
        <authorList>
            <consortium name="WormBaseParasite"/>
        </authorList>
    </citation>
    <scope>IDENTIFICATION</scope>
</reference>
<evidence type="ECO:0000313" key="17">
    <source>
        <dbReference type="WBParaSite" id="TTAC_0000876201-mRNA-1"/>
    </source>
</evidence>
<dbReference type="EC" id="2.4.1.256" evidence="4 14"/>
<dbReference type="EMBL" id="UYWX01020575">
    <property type="protein sequence ID" value="VDM33387.1"/>
    <property type="molecule type" value="Genomic_DNA"/>
</dbReference>
<reference evidence="15 16" key="2">
    <citation type="submission" date="2018-11" db="EMBL/GenBank/DDBJ databases">
        <authorList>
            <consortium name="Pathogen Informatics"/>
        </authorList>
    </citation>
    <scope>NUCLEOTIDE SEQUENCE [LARGE SCALE GENOMIC DNA]</scope>
</reference>
<dbReference type="PIRSF" id="PIRSF028810">
    <property type="entry name" value="Alpha1_2_glucosyltferase_Alg10"/>
    <property type="match status" value="1"/>
</dbReference>
<gene>
    <name evidence="15" type="ORF">TTAC_LOCUS8747</name>
</gene>
<evidence type="ECO:0000256" key="9">
    <source>
        <dbReference type="ARBA" id="ARBA00022824"/>
    </source>
</evidence>
<dbReference type="PANTHER" id="PTHR12989:SF10">
    <property type="entry name" value="DOL-P-GLC:GLC(2)MAN(9)GLCNAC(2)-PP-DOL ALPHA-1,2-GLUCOSYLTRANSFERASE-RELATED"/>
    <property type="match status" value="1"/>
</dbReference>
<feature type="transmembrane region" description="Helical" evidence="14">
    <location>
        <begin position="289"/>
        <end position="312"/>
    </location>
</feature>
<evidence type="ECO:0000256" key="13">
    <source>
        <dbReference type="ARBA" id="ARBA00048064"/>
    </source>
</evidence>
<dbReference type="GO" id="GO:0106073">
    <property type="term" value="F:dolichyl pyrophosphate Glc2Man9GlcNAc2 alpha-1,2-glucosyltransferase activity"/>
    <property type="evidence" value="ECO:0007669"/>
    <property type="project" value="UniProtKB-UniRule"/>
</dbReference>
<keyword evidence="16" id="KW-1185">Reference proteome</keyword>
<feature type="transmembrane region" description="Helical" evidence="14">
    <location>
        <begin position="7"/>
        <end position="26"/>
    </location>
</feature>
<protein>
    <recommendedName>
        <fullName evidence="5 14">Dol-P-Glc:Glc(2)Man(9)GlcNAc(2)-PP-Dol alpha-1,2-glucosyltransferase</fullName>
        <ecNumber evidence="4 14">2.4.1.256</ecNumber>
    </recommendedName>
</protein>
<sequence>MLGRGQTLLVASAHTLALCAVVHFFVNRVQPTAYMDEIFHEEQTVTYLRGEWRKWNSKITTPPGLYVLTTFLWNLLPLQACVANFRFLNCFISGANFFVLVELTQSILIALDIATLPVLFFTGILFYTDQLSLLAILLTLFAQRSSNTVLAFLFGCSACCIRQTNVVWLGFMIGQEAVRRIASIPLCAPKASMQWYFYLLKHPVDIFTACFKAALLDAPHHTATIVLFAIFVIVFNQGDIVLGDRDAHKPAFHVPQIFYFFVFCALQTPISFMRYLYANLSVPNRVSLVRITLLLSLTIMLIGFFTVEHPYLLADNRHYTFYLWSRLFRRYKNLRYAVAPIYLLCGNYVCRGLRGGNLSDFLTTVGYLVTIALVLMPAGLIEPRYFIVPYVVWRLTRPQMCDEISSIVAEVAMNAVVNAVTVHIFVSYPFRWLSEPFTWQRFMW</sequence>
<keyword evidence="7" id="KW-0808">Transferase</keyword>
<keyword evidence="6 14" id="KW-0328">Glycosyltransferase</keyword>